<dbReference type="AlphaFoldDB" id="A0A6J1L7H5"/>
<dbReference type="KEGG" id="dhe:111593340"/>
<proteinExistence type="predicted"/>
<dbReference type="OMA" id="YSYISVM"/>
<reference evidence="2" key="1">
    <citation type="submission" date="2025-08" db="UniProtKB">
        <authorList>
            <consortium name="RefSeq"/>
        </authorList>
    </citation>
    <scope>IDENTIFICATION</scope>
    <source>
        <strain evidence="2">15085-1641.00</strain>
        <tissue evidence="2">Whole body</tissue>
    </source>
</reference>
<organism evidence="1 2">
    <name type="scientific">Drosophila hydei</name>
    <name type="common">Fruit fly</name>
    <dbReference type="NCBI Taxonomy" id="7224"/>
    <lineage>
        <taxon>Eukaryota</taxon>
        <taxon>Metazoa</taxon>
        <taxon>Ecdysozoa</taxon>
        <taxon>Arthropoda</taxon>
        <taxon>Hexapoda</taxon>
        <taxon>Insecta</taxon>
        <taxon>Pterygota</taxon>
        <taxon>Neoptera</taxon>
        <taxon>Endopterygota</taxon>
        <taxon>Diptera</taxon>
        <taxon>Brachycera</taxon>
        <taxon>Muscomorpha</taxon>
        <taxon>Ephydroidea</taxon>
        <taxon>Drosophilidae</taxon>
        <taxon>Drosophila</taxon>
    </lineage>
</organism>
<dbReference type="Proteomes" id="UP000504633">
    <property type="component" value="Unplaced"/>
</dbReference>
<keyword evidence="1" id="KW-1185">Reference proteome</keyword>
<protein>
    <submittedName>
        <fullName evidence="2">Uncharacterized protein LOC111593340</fullName>
    </submittedName>
</protein>
<name>A0A6J1L7H5_DROHY</name>
<evidence type="ECO:0000313" key="2">
    <source>
        <dbReference type="RefSeq" id="XP_023161819.2"/>
    </source>
</evidence>
<accession>A0A6J1L7H5</accession>
<evidence type="ECO:0000313" key="1">
    <source>
        <dbReference type="Proteomes" id="UP000504633"/>
    </source>
</evidence>
<dbReference type="GeneID" id="111593340"/>
<dbReference type="RefSeq" id="XP_023161819.2">
    <property type="nucleotide sequence ID" value="XM_023306051.2"/>
</dbReference>
<gene>
    <name evidence="2" type="primary">LOC111593340</name>
</gene>
<sequence length="907" mass="105137">MLAANNTGDVDTFTAMELIEILLEFVDNTQEPQLKRLIQYVCGLLNTSNPENGQLASKLIRKLFAVIVPNPKDDGQLQINNLELISDFLLCVQMWTSQFPKEDQLLLAELCSNSSNTGNQVLGQLFEDILRELGAKCITPSKLYCRIQKLLESKNNEKRYSGYLILQKLLDKTSSENLDLYSYISVMECLKSDQKSVPLSLLKEKNIDGNCTHIIYMRLLQNKNIHLLLTIIEFIMDHFTAAELFSANLLVEFLSATNCLELHNMEAHHIQESKMINFVAENDNKQFLKAFAEVAWTGVSLHRWLNSLDPKSQPLIKNTLLLKLAAHVRKIENINLRISVGNRFCDVFENTLESLSLAHFMTFVKALHQDDDNVCGTLIVILEKKIESCKDMKEEMVHLTRSTYEIFADTQNNNNLYSPLIQLVEKLETVPINLHGWWRLPVFFTTFHLKEAREFLVMKYNINVDLVSDSKDLNELQQHLIDKLNCETAEEILFVKQRSLHSFLEKNVCTWSQLEEFNLNPIEILEIGSFNTLSHMGHLLERHDKKLPDEKVIDIYYAQLYKHSRRWINPGRILTYISNYRQPNEMETLVETLISNSNDGWELGGILYITSFVLQSTLISGLLYFAIPTGLERIESAYLNSLSTWNTVEQIKCSNFITYVSRMETGRTDLFDKMLNIILDVSQKEIVENSQHHRIQMRFLRAILSLECYCETQLEYWNDKLWIALLNPTNPLNIRLLFECLVAKFVPTFDLLMEKLATLSTLQTDQQESIISVVHIYCICKWDTLKVDQLQLVFELLWLHANSVQFNQLVLRRLADRFEKSNVEVPLVGGTKPNLELLIDDKNLEFQTDVRLLIPKIVQYFYIANAILYITNAPFDEYENPKWSYSQAEMEELDQLRSMFKAKSLEV</sequence>
<dbReference type="OrthoDB" id="7834989at2759"/>